<evidence type="ECO:0000313" key="2">
    <source>
        <dbReference type="EMBL" id="ACL23774.1"/>
    </source>
</evidence>
<keyword evidence="1" id="KW-1133">Transmembrane helix</keyword>
<dbReference type="RefSeq" id="WP_012616140.1">
    <property type="nucleotide sequence ID" value="NC_011831.1"/>
</dbReference>
<evidence type="ECO:0000313" key="3">
    <source>
        <dbReference type="Proteomes" id="UP000002508"/>
    </source>
</evidence>
<name>B8G5R3_CHLAD</name>
<protein>
    <submittedName>
        <fullName evidence="2">Uncharacterized protein</fullName>
    </submittedName>
</protein>
<keyword evidence="1" id="KW-0812">Transmembrane</keyword>
<keyword evidence="3" id="KW-1185">Reference proteome</keyword>
<gene>
    <name evidence="2" type="ordered locus">Cagg_0853</name>
</gene>
<dbReference type="HOGENOM" id="CLU_146556_0_0_0"/>
<feature type="transmembrane region" description="Helical" evidence="1">
    <location>
        <begin position="65"/>
        <end position="88"/>
    </location>
</feature>
<feature type="transmembrane region" description="Helical" evidence="1">
    <location>
        <begin position="117"/>
        <end position="140"/>
    </location>
</feature>
<organism evidence="2 3">
    <name type="scientific">Chloroflexus aggregans (strain MD-66 / DSM 9485)</name>
    <dbReference type="NCBI Taxonomy" id="326427"/>
    <lineage>
        <taxon>Bacteria</taxon>
        <taxon>Bacillati</taxon>
        <taxon>Chloroflexota</taxon>
        <taxon>Chloroflexia</taxon>
        <taxon>Chloroflexales</taxon>
        <taxon>Chloroflexineae</taxon>
        <taxon>Chloroflexaceae</taxon>
        <taxon>Chloroflexus</taxon>
    </lineage>
</organism>
<reference evidence="2" key="1">
    <citation type="submission" date="2008-12" db="EMBL/GenBank/DDBJ databases">
        <title>Complete sequence of Chloroflexus aggregans DSM 9485.</title>
        <authorList>
            <consortium name="US DOE Joint Genome Institute"/>
            <person name="Lucas S."/>
            <person name="Copeland A."/>
            <person name="Lapidus A."/>
            <person name="Glavina del Rio T."/>
            <person name="Dalin E."/>
            <person name="Tice H."/>
            <person name="Pitluck S."/>
            <person name="Foster B."/>
            <person name="Larimer F."/>
            <person name="Land M."/>
            <person name="Hauser L."/>
            <person name="Kyrpides N."/>
            <person name="Mikhailova N."/>
            <person name="Bryant D."/>
            <person name="Richardson P."/>
        </authorList>
    </citation>
    <scope>NUCLEOTIDE SEQUENCE</scope>
    <source>
        <strain evidence="2">DSM 9485</strain>
    </source>
</reference>
<sequence length="142" mass="16090">MRLVGPETAAEREVREWFEYQRRTNLERLEAGAQTLIQLITGVYGVLFAVLALSDQPVYLSRSVVVWMGSIGLVVFFAALIAAVMVVIPRPLRYQLDNLTEMQHTYERLVRRKATMLVVAQLGFVLGIACLIAVILAVLWQW</sequence>
<keyword evidence="1" id="KW-0472">Membrane</keyword>
<dbReference type="EMBL" id="CP001337">
    <property type="protein sequence ID" value="ACL23774.1"/>
    <property type="molecule type" value="Genomic_DNA"/>
</dbReference>
<feature type="transmembrane region" description="Helical" evidence="1">
    <location>
        <begin position="31"/>
        <end position="53"/>
    </location>
</feature>
<accession>B8G5R3</accession>
<dbReference type="KEGG" id="cag:Cagg_0853"/>
<dbReference type="AlphaFoldDB" id="B8G5R3"/>
<proteinExistence type="predicted"/>
<dbReference type="OrthoDB" id="158480at2"/>
<evidence type="ECO:0000256" key="1">
    <source>
        <dbReference type="SAM" id="Phobius"/>
    </source>
</evidence>
<dbReference type="Proteomes" id="UP000002508">
    <property type="component" value="Chromosome"/>
</dbReference>